<dbReference type="GO" id="GO:0008757">
    <property type="term" value="F:S-adenosylmethionine-dependent methyltransferase activity"/>
    <property type="evidence" value="ECO:0007669"/>
    <property type="project" value="UniProtKB-ARBA"/>
</dbReference>
<sequence>MVRAAASVARAASACIRASRAQPSRAVQTDAAAPSSPAPADAQPAFVSRSQREHEVAYKALLEKVQQRRVQRYNAEIFEKLGSTQNRHSTYQPHHNISRPPTPVSVTASHLVAAGAHLGHSRANTHRASLPLIYGTRAGLSYIDIRQTLPALRRAAQVLKGVVERDGRVVFVGSLKGTEKAVFENAKRLGENGYGVTKWLPGTISNAREVFKWCAVPQPEITEEQQRAHEQRRGGRPGRPLVPQKVTPLSFKPDLLVLLSPTLDEHAIREATQNEVPTIGITDTNLDPRIVTYAIPANDDSPRAVELIAGILGMAGRDGLAAKEARLKREAAAQRYRTGRLAPSPHHARPILLRPLAMTRAHPSVNLSAGSVPVEDVDEEIFALVTRKLQYSSAPAITAQDEERPSEGGLGFHSSKDEVLPLSLTVRNPWAHANGADAVERKTKKGVKALGGREGEKARQDITVEVEVHQSLGDLRNRKGDTGSVLWRISLHLARYLLQQHHFPHPSHPPLLPSLPSSTILELGSGTGFLGMALREIYSATTNEGRGGRWIFSDQLANLPLVVRNLRANGLMEPPNSPTPRTTSLSPQREFSANSPSSRPLGPRTAKVGRAPVEVLELDWIVEAAAWDRHPHSLYSSSSPCHPPLPSPPSIILASDCIYNPFLSAPLAKTILRHAGPATVVLVASEIRDEEPLEEFLKAWMREGGDGWRIWRIGCEGDESGRLGELGGGGFVVWVGWREKREVEREEE</sequence>
<dbReference type="CDD" id="cd01425">
    <property type="entry name" value="RPS2"/>
    <property type="match status" value="1"/>
</dbReference>
<dbReference type="EMBL" id="BJWK01000001">
    <property type="protein sequence ID" value="GEM06169.1"/>
    <property type="molecule type" value="Genomic_DNA"/>
</dbReference>
<proteinExistence type="inferred from homology"/>
<dbReference type="PRINTS" id="PR00395">
    <property type="entry name" value="RIBOSOMALS2"/>
</dbReference>
<feature type="region of interest" description="Disordered" evidence="2">
    <location>
        <begin position="570"/>
        <end position="606"/>
    </location>
</feature>
<dbReference type="GO" id="GO:0003735">
    <property type="term" value="F:structural constituent of ribosome"/>
    <property type="evidence" value="ECO:0007669"/>
    <property type="project" value="InterPro"/>
</dbReference>
<evidence type="ECO:0000313" key="3">
    <source>
        <dbReference type="EMBL" id="GEM06169.1"/>
    </source>
</evidence>
<dbReference type="PANTHER" id="PTHR12534:SF0">
    <property type="entry name" value="SMALL RIBOSOMAL SUBUNIT PROTEIN US2M"/>
    <property type="match status" value="1"/>
</dbReference>
<name>A0A511K751_RHOTO</name>
<dbReference type="Proteomes" id="UP000321518">
    <property type="component" value="Unassembled WGS sequence"/>
</dbReference>
<dbReference type="NCBIfam" id="TIGR01011">
    <property type="entry name" value="rpsB_bact"/>
    <property type="match status" value="1"/>
</dbReference>
<evidence type="ECO:0000313" key="4">
    <source>
        <dbReference type="Proteomes" id="UP000321518"/>
    </source>
</evidence>
<protein>
    <submittedName>
        <fullName evidence="3">Small subunit ribosomal protein S2</fullName>
    </submittedName>
</protein>
<feature type="compositionally biased region" description="Basic and acidic residues" evidence="2">
    <location>
        <begin position="224"/>
        <end position="233"/>
    </location>
</feature>
<feature type="region of interest" description="Disordered" evidence="2">
    <location>
        <begin position="223"/>
        <end position="244"/>
    </location>
</feature>
<dbReference type="AlphaFoldDB" id="A0A511K751"/>
<accession>A0A511K751</accession>
<dbReference type="SUPFAM" id="SSF52313">
    <property type="entry name" value="Ribosomal protein S2"/>
    <property type="match status" value="1"/>
</dbReference>
<dbReference type="GO" id="GO:0006412">
    <property type="term" value="P:translation"/>
    <property type="evidence" value="ECO:0007669"/>
    <property type="project" value="InterPro"/>
</dbReference>
<dbReference type="InterPro" id="IPR019410">
    <property type="entry name" value="Methyltransf_16"/>
</dbReference>
<organism evidence="3 4">
    <name type="scientific">Rhodotorula toruloides</name>
    <name type="common">Yeast</name>
    <name type="synonym">Rhodosporidium toruloides</name>
    <dbReference type="NCBI Taxonomy" id="5286"/>
    <lineage>
        <taxon>Eukaryota</taxon>
        <taxon>Fungi</taxon>
        <taxon>Dikarya</taxon>
        <taxon>Basidiomycota</taxon>
        <taxon>Pucciniomycotina</taxon>
        <taxon>Microbotryomycetes</taxon>
        <taxon>Sporidiobolales</taxon>
        <taxon>Sporidiobolaceae</taxon>
        <taxon>Rhodotorula</taxon>
    </lineage>
</organism>
<dbReference type="PANTHER" id="PTHR12534">
    <property type="entry name" value="30S RIBOSOMAL PROTEIN S2 PROKARYOTIC AND ORGANELLAR"/>
    <property type="match status" value="1"/>
</dbReference>
<dbReference type="Pfam" id="PF00318">
    <property type="entry name" value="Ribosomal_S2"/>
    <property type="match status" value="1"/>
</dbReference>
<dbReference type="Pfam" id="PF10294">
    <property type="entry name" value="Methyltransf_16"/>
    <property type="match status" value="1"/>
</dbReference>
<keyword evidence="3" id="KW-0687">Ribonucleoprotein</keyword>
<dbReference type="HAMAP" id="MF_00291_B">
    <property type="entry name" value="Ribosomal_uS2_B"/>
    <property type="match status" value="1"/>
</dbReference>
<keyword evidence="3" id="KW-0689">Ribosomal protein</keyword>
<feature type="region of interest" description="Disordered" evidence="2">
    <location>
        <begin position="14"/>
        <end position="49"/>
    </location>
</feature>
<reference evidence="3 4" key="1">
    <citation type="submission" date="2019-07" db="EMBL/GenBank/DDBJ databases">
        <title>Rhodotorula toruloides NBRC10032 genome sequencing.</title>
        <authorList>
            <person name="Shida Y."/>
            <person name="Takaku H."/>
            <person name="Ogasawara W."/>
            <person name="Mori K."/>
        </authorList>
    </citation>
    <scope>NUCLEOTIDE SEQUENCE [LARGE SCALE GENOMIC DNA]</scope>
    <source>
        <strain evidence="3 4">NBRC10032</strain>
    </source>
</reference>
<evidence type="ECO:0000256" key="1">
    <source>
        <dbReference type="ARBA" id="ARBA00006242"/>
    </source>
</evidence>
<comment type="caution">
    <text evidence="3">The sequence shown here is derived from an EMBL/GenBank/DDBJ whole genome shotgun (WGS) entry which is preliminary data.</text>
</comment>
<feature type="compositionally biased region" description="Polar residues" evidence="2">
    <location>
        <begin position="579"/>
        <end position="598"/>
    </location>
</feature>
<gene>
    <name evidence="3" type="ORF">Rt10032_c01g0186</name>
</gene>
<evidence type="ECO:0000256" key="2">
    <source>
        <dbReference type="SAM" id="MobiDB-lite"/>
    </source>
</evidence>
<comment type="similarity">
    <text evidence="1">Belongs to the universal ribosomal protein uS2 family.</text>
</comment>
<dbReference type="InterPro" id="IPR001865">
    <property type="entry name" value="Ribosomal_uS2"/>
</dbReference>
<dbReference type="Gene3D" id="3.40.50.150">
    <property type="entry name" value="Vaccinia Virus protein VP39"/>
    <property type="match status" value="1"/>
</dbReference>
<dbReference type="GO" id="GO:0005763">
    <property type="term" value="C:mitochondrial small ribosomal subunit"/>
    <property type="evidence" value="ECO:0007669"/>
    <property type="project" value="TreeGrafter"/>
</dbReference>
<dbReference type="InterPro" id="IPR005706">
    <property type="entry name" value="Ribosomal_uS2_bac/mit/plastid"/>
</dbReference>
<feature type="compositionally biased region" description="Low complexity" evidence="2">
    <location>
        <begin position="30"/>
        <end position="45"/>
    </location>
</feature>
<dbReference type="InterPro" id="IPR029063">
    <property type="entry name" value="SAM-dependent_MTases_sf"/>
</dbReference>
<dbReference type="OrthoDB" id="2320368at2759"/>
<dbReference type="InterPro" id="IPR023591">
    <property type="entry name" value="Ribosomal_uS2_flav_dom_sf"/>
</dbReference>
<dbReference type="Gene3D" id="3.40.50.10490">
    <property type="entry name" value="Glucose-6-phosphate isomerase like protein, domain 1"/>
    <property type="match status" value="1"/>
</dbReference>